<evidence type="ECO:0000313" key="5">
    <source>
        <dbReference type="Proteomes" id="UP001138757"/>
    </source>
</evidence>
<dbReference type="RefSeq" id="WP_214621907.1">
    <property type="nucleotide sequence ID" value="NZ_JAHGAW010000002.1"/>
</dbReference>
<feature type="transmembrane region" description="Helical" evidence="3">
    <location>
        <begin position="12"/>
        <end position="29"/>
    </location>
</feature>
<feature type="coiled-coil region" evidence="1">
    <location>
        <begin position="63"/>
        <end position="90"/>
    </location>
</feature>
<evidence type="ECO:0000313" key="4">
    <source>
        <dbReference type="EMBL" id="MBT2186176.1"/>
    </source>
</evidence>
<keyword evidence="5" id="KW-1185">Reference proteome</keyword>
<dbReference type="AlphaFoldDB" id="A0A9X1DA37"/>
<keyword evidence="3" id="KW-0472">Membrane</keyword>
<keyword evidence="3" id="KW-1133">Transmembrane helix</keyword>
<sequence length="182" mass="19368">MAAFLLRLAPQLGLASLVVIVALGLTLMAQSHRIATLRGKLAIEMGQHETDLANVRAAQAKANADHLAEIDRLQSTYRSMKDEADRQTDRLADDFTARVLRFPAGTTAPGRADHAAVPGARTPEGPDGSGRDSILLARDDALICAKNTARLSAAHNWATGLAAQNCQFSLPPALHHSLHRGA</sequence>
<keyword evidence="3" id="KW-0812">Transmembrane</keyword>
<organism evidence="4 5">
    <name type="scientific">Sphingobium nicotianae</name>
    <dbReference type="NCBI Taxonomy" id="2782607"/>
    <lineage>
        <taxon>Bacteria</taxon>
        <taxon>Pseudomonadati</taxon>
        <taxon>Pseudomonadota</taxon>
        <taxon>Alphaproteobacteria</taxon>
        <taxon>Sphingomonadales</taxon>
        <taxon>Sphingomonadaceae</taxon>
        <taxon>Sphingobium</taxon>
    </lineage>
</organism>
<evidence type="ECO:0000256" key="3">
    <source>
        <dbReference type="SAM" id="Phobius"/>
    </source>
</evidence>
<name>A0A9X1DA37_9SPHN</name>
<feature type="region of interest" description="Disordered" evidence="2">
    <location>
        <begin position="106"/>
        <end position="132"/>
    </location>
</feature>
<evidence type="ECO:0008006" key="6">
    <source>
        <dbReference type="Google" id="ProtNLM"/>
    </source>
</evidence>
<accession>A0A9X1DA37</accession>
<proteinExistence type="predicted"/>
<keyword evidence="1" id="KW-0175">Coiled coil</keyword>
<reference evidence="4" key="1">
    <citation type="submission" date="2021-05" db="EMBL/GenBank/DDBJ databases">
        <title>Genome of Sphingobium sp. strain.</title>
        <authorList>
            <person name="Fan R."/>
        </authorList>
    </citation>
    <scope>NUCLEOTIDE SEQUENCE</scope>
    <source>
        <strain evidence="4">H33</strain>
    </source>
</reference>
<evidence type="ECO:0000256" key="2">
    <source>
        <dbReference type="SAM" id="MobiDB-lite"/>
    </source>
</evidence>
<comment type="caution">
    <text evidence="4">The sequence shown here is derived from an EMBL/GenBank/DDBJ whole genome shotgun (WGS) entry which is preliminary data.</text>
</comment>
<dbReference type="EMBL" id="JAHGAW010000002">
    <property type="protein sequence ID" value="MBT2186176.1"/>
    <property type="molecule type" value="Genomic_DNA"/>
</dbReference>
<evidence type="ECO:0000256" key="1">
    <source>
        <dbReference type="SAM" id="Coils"/>
    </source>
</evidence>
<protein>
    <recommendedName>
        <fullName evidence="6">Lysis protein</fullName>
    </recommendedName>
</protein>
<dbReference type="Proteomes" id="UP001138757">
    <property type="component" value="Unassembled WGS sequence"/>
</dbReference>
<gene>
    <name evidence="4" type="ORF">KK488_04375</name>
</gene>